<name>A0AAV2IYP7_KNICA</name>
<accession>A0AAV2IYP7</accession>
<dbReference type="AlphaFoldDB" id="A0AAV2IYP7"/>
<protein>
    <submittedName>
        <fullName evidence="1">Uncharacterized protein</fullName>
    </submittedName>
</protein>
<keyword evidence="2" id="KW-1185">Reference proteome</keyword>
<gene>
    <name evidence="1" type="ORF">KC01_LOCUS2749</name>
</gene>
<evidence type="ECO:0000313" key="1">
    <source>
        <dbReference type="EMBL" id="CAL1570451.1"/>
    </source>
</evidence>
<organism evidence="1 2">
    <name type="scientific">Knipowitschia caucasica</name>
    <name type="common">Caucasian dwarf goby</name>
    <name type="synonym">Pomatoschistus caucasicus</name>
    <dbReference type="NCBI Taxonomy" id="637954"/>
    <lineage>
        <taxon>Eukaryota</taxon>
        <taxon>Metazoa</taxon>
        <taxon>Chordata</taxon>
        <taxon>Craniata</taxon>
        <taxon>Vertebrata</taxon>
        <taxon>Euteleostomi</taxon>
        <taxon>Actinopterygii</taxon>
        <taxon>Neopterygii</taxon>
        <taxon>Teleostei</taxon>
        <taxon>Neoteleostei</taxon>
        <taxon>Acanthomorphata</taxon>
        <taxon>Gobiaria</taxon>
        <taxon>Gobiiformes</taxon>
        <taxon>Gobioidei</taxon>
        <taxon>Gobiidae</taxon>
        <taxon>Gobiinae</taxon>
        <taxon>Knipowitschia</taxon>
    </lineage>
</organism>
<evidence type="ECO:0000313" key="2">
    <source>
        <dbReference type="Proteomes" id="UP001497482"/>
    </source>
</evidence>
<sequence length="108" mass="11573">MSDELSPSHPCGVIHANITLCALHLLLHIRHTSVDETSSPSSAGGRGRKGCSLLCDAGVTAVREAVSKAKRCNDLYHCGHNTFVLTLHGLEDADFLQQLHTVGILAQF</sequence>
<dbReference type="EMBL" id="OZ035832">
    <property type="protein sequence ID" value="CAL1570451.1"/>
    <property type="molecule type" value="Genomic_DNA"/>
</dbReference>
<reference evidence="1 2" key="1">
    <citation type="submission" date="2024-04" db="EMBL/GenBank/DDBJ databases">
        <authorList>
            <person name="Waldvogel A.-M."/>
            <person name="Schoenle A."/>
        </authorList>
    </citation>
    <scope>NUCLEOTIDE SEQUENCE [LARGE SCALE GENOMIC DNA]</scope>
</reference>
<proteinExistence type="predicted"/>
<dbReference type="Proteomes" id="UP001497482">
    <property type="component" value="Chromosome 10"/>
</dbReference>